<feature type="signal peptide" evidence="18">
    <location>
        <begin position="1"/>
        <end position="26"/>
    </location>
</feature>
<dbReference type="GO" id="GO:0048666">
    <property type="term" value="P:neuron development"/>
    <property type="evidence" value="ECO:0007669"/>
    <property type="project" value="UniProtKB-ARBA"/>
</dbReference>
<comment type="similarity">
    <text evidence="2">Belongs to the protein-tyrosine phosphatase family. Receptor class 2A subfamily.</text>
</comment>
<dbReference type="Pfam" id="PF00102">
    <property type="entry name" value="Y_phosphatase"/>
    <property type="match status" value="2"/>
</dbReference>
<evidence type="ECO:0000256" key="16">
    <source>
        <dbReference type="SAM" id="MobiDB-lite"/>
    </source>
</evidence>
<evidence type="ECO:0000256" key="7">
    <source>
        <dbReference type="ARBA" id="ARBA00022801"/>
    </source>
</evidence>
<evidence type="ECO:0000256" key="5">
    <source>
        <dbReference type="ARBA" id="ARBA00022729"/>
    </source>
</evidence>
<feature type="domain" description="Ig-like" evidence="21">
    <location>
        <begin position="21"/>
        <end position="115"/>
    </location>
</feature>
<protein>
    <recommendedName>
        <fullName evidence="3">protein-tyrosine-phosphatase</fullName>
        <ecNumber evidence="3">3.1.3.48</ecNumber>
    </recommendedName>
</protein>
<evidence type="ECO:0000313" key="24">
    <source>
        <dbReference type="Proteomes" id="UP000440578"/>
    </source>
</evidence>
<dbReference type="PROSITE" id="PS50853">
    <property type="entry name" value="FN3"/>
    <property type="match status" value="1"/>
</dbReference>
<dbReference type="GO" id="GO:0016020">
    <property type="term" value="C:membrane"/>
    <property type="evidence" value="ECO:0007669"/>
    <property type="project" value="UniProtKB-SubCell"/>
</dbReference>
<keyword evidence="6" id="KW-0677">Repeat</keyword>
<dbReference type="PROSITE" id="PS50055">
    <property type="entry name" value="TYR_PHOSPHATASE_PTP"/>
    <property type="match status" value="2"/>
</dbReference>
<dbReference type="AlphaFoldDB" id="A0A6A4WZL2"/>
<dbReference type="SMART" id="SM00408">
    <property type="entry name" value="IGc2"/>
    <property type="match status" value="2"/>
</dbReference>
<keyword evidence="10 17" id="KW-1133">Transmembrane helix</keyword>
<dbReference type="Gene3D" id="3.90.190.10">
    <property type="entry name" value="Protein tyrosine phosphatase superfamily"/>
    <property type="match status" value="2"/>
</dbReference>
<evidence type="ECO:0000256" key="14">
    <source>
        <dbReference type="ARBA" id="ARBA00023319"/>
    </source>
</evidence>
<evidence type="ECO:0000256" key="9">
    <source>
        <dbReference type="ARBA" id="ARBA00022912"/>
    </source>
</evidence>
<feature type="domain" description="Ig-like" evidence="21">
    <location>
        <begin position="120"/>
        <end position="213"/>
    </location>
</feature>
<dbReference type="InterPro" id="IPR003598">
    <property type="entry name" value="Ig_sub2"/>
</dbReference>
<dbReference type="EC" id="3.1.3.48" evidence="3"/>
<name>A0A6A4WZL2_AMPAM</name>
<comment type="caution">
    <text evidence="23">The sequence shown here is derived from an EMBL/GenBank/DDBJ whole genome shotgun (WGS) entry which is preliminary data.</text>
</comment>
<evidence type="ECO:0000256" key="17">
    <source>
        <dbReference type="SAM" id="Phobius"/>
    </source>
</evidence>
<keyword evidence="13" id="KW-0675">Receptor</keyword>
<proteinExistence type="inferred from homology"/>
<evidence type="ECO:0000256" key="15">
    <source>
        <dbReference type="ARBA" id="ARBA00051722"/>
    </source>
</evidence>
<keyword evidence="5 18" id="KW-0732">Signal</keyword>
<feature type="compositionally biased region" description="Basic residues" evidence="16">
    <location>
        <begin position="609"/>
        <end position="622"/>
    </location>
</feature>
<dbReference type="InterPro" id="IPR003961">
    <property type="entry name" value="FN3_dom"/>
</dbReference>
<feature type="domain" description="Tyrosine specific protein phosphatases" evidence="20">
    <location>
        <begin position="942"/>
        <end position="1013"/>
    </location>
</feature>
<dbReference type="InterPro" id="IPR003595">
    <property type="entry name" value="Tyr_Pase_cat"/>
</dbReference>
<dbReference type="GO" id="GO:0009653">
    <property type="term" value="P:anatomical structure morphogenesis"/>
    <property type="evidence" value="ECO:0007669"/>
    <property type="project" value="UniProtKB-ARBA"/>
</dbReference>
<evidence type="ECO:0000256" key="8">
    <source>
        <dbReference type="ARBA" id="ARBA00022889"/>
    </source>
</evidence>
<dbReference type="GO" id="GO:0007155">
    <property type="term" value="P:cell adhesion"/>
    <property type="evidence" value="ECO:0007669"/>
    <property type="project" value="UniProtKB-KW"/>
</dbReference>
<dbReference type="Gene3D" id="2.60.40.10">
    <property type="entry name" value="Immunoglobulins"/>
    <property type="match status" value="4"/>
</dbReference>
<dbReference type="SMART" id="SM00409">
    <property type="entry name" value="IG"/>
    <property type="match status" value="2"/>
</dbReference>
<dbReference type="Pfam" id="PF00041">
    <property type="entry name" value="fn3"/>
    <property type="match status" value="1"/>
</dbReference>
<evidence type="ECO:0000256" key="11">
    <source>
        <dbReference type="ARBA" id="ARBA00023136"/>
    </source>
</evidence>
<dbReference type="InterPro" id="IPR036179">
    <property type="entry name" value="Ig-like_dom_sf"/>
</dbReference>
<evidence type="ECO:0000256" key="6">
    <source>
        <dbReference type="ARBA" id="ARBA00022737"/>
    </source>
</evidence>
<dbReference type="CDD" id="cd00047">
    <property type="entry name" value="PTPc"/>
    <property type="match status" value="2"/>
</dbReference>
<dbReference type="InterPro" id="IPR007110">
    <property type="entry name" value="Ig-like_dom"/>
</dbReference>
<keyword evidence="9" id="KW-0904">Protein phosphatase</keyword>
<evidence type="ECO:0000256" key="13">
    <source>
        <dbReference type="ARBA" id="ARBA00023170"/>
    </source>
</evidence>
<feature type="compositionally biased region" description="Pro residues" evidence="16">
    <location>
        <begin position="627"/>
        <end position="637"/>
    </location>
</feature>
<evidence type="ECO:0000256" key="12">
    <source>
        <dbReference type="ARBA" id="ARBA00023157"/>
    </source>
</evidence>
<dbReference type="InterPro" id="IPR013098">
    <property type="entry name" value="Ig_I-set"/>
</dbReference>
<dbReference type="OrthoDB" id="6058203at2759"/>
<sequence length="1248" mass="138834">MDHPIRPWCWLFYTLLLVSLPSFRAGAAITKLTGPELLDECDNATISCTAQPADTELWWTKDDVNVSRSNRITFVRETKDKSVVSHLQLWCVQLSDQGSYTCHVASGEPRTTTLRVRVGPELATSGNGTAQVGGSAAVSCSFRGSPTPTIVWSAGKQPVKNSTSKYTITVRNVSSTEVESQLTVTNVSNKDGGQLTCQASNEAGTAEHTVRIIVQREPEVTITKAVAVGKSHIYVKWTVDDGNSPLTGYRLQFMAVGSNEWLYWPTEVAVNATSAVLSGLEPSRGYQVRLTAENGVGRSETVEVGRDGQLITQDRDLEYKPTISVKAATSESLTLSWSLPPPEVAPHVQSYRLMRVDRLQGEVKETQPLTVLCPVSAGQLKPRQVTLECRLDGERLSSAVLFVSWQPPTNADSSLEGYTVTVTGISEYIGEDGQSRDQMNYGPESRKVTGQALSTEFVVDPNTNYTVRVCVGTSEPVCTGGAVASCQVGGGLPAAQHLQTYNWWRVNHYGRWLLLVQVDRVTERSGPICCYRIVMVRLANGQELEELPQPDEVPLLSYEEVQARGEGAYLADAFGSDFDKTQYVTLGDGQTLETAACGQCQQQPADGGRRRRHGRLPWRRSRREAPTAPPPPPPPHDGPLINDARYTAFVQLVVRREDGGVAVASTNYLSPLTPAPAPQQYQQVLGTVLGVVCALVICMLILLVTLFALKRYGKDVVVSRALRDMLGSVRGQPVSGSTPLPPIARHELVSAYQDRHRDSDLGFRREFDCLPQRLHDRTTYASEAPENYKKNRYPDIRAYDQTRVKLSQIDGVQSTEYINANFVWGYKERKKFICAQGPLEATIDDFWRMVWEHCCELMIMLTNLEEVGRTKCAKYWPEEGETTYGAITVSLAEEKPYSDYIQRVLSISRPRSDGSVETRRITHLHYLVWKDFMAPEYPTGILRFIKRINEMYSLEMGPILVHCSAGVGRTGTLVAIDSLLQQMEEEGEVTIFNTICDLRHQRNYLVQSLKQYIFVYRALMEYAQFGDTEIPAAKLAATYRSLCGKEPERMRTRLEEEFRRLGEVTEERKAFTVGSSDENKEKNRLDYIVPYDVNRVILAPLPTRPLDTYINASFIQGYDISETYIVTQEPLERTRADFWRMVLDLEISSIVMLSEDPATVTAAPVDISAAGDSPDPEQPPSAGAPASSEPYWPALDETVTYDHITVKCMSVKAGPPVAPYTWRTFCVSSVKGNDSVTTSQLHLVGWPP</sequence>
<dbReference type="InterPro" id="IPR003599">
    <property type="entry name" value="Ig_sub"/>
</dbReference>
<dbReference type="FunFam" id="2.60.40.10:FF:000017">
    <property type="entry name" value="Down syndrome cell adhesion molecule b"/>
    <property type="match status" value="1"/>
</dbReference>
<dbReference type="InterPro" id="IPR036116">
    <property type="entry name" value="FN3_sf"/>
</dbReference>
<keyword evidence="12" id="KW-1015">Disulfide bond</keyword>
<evidence type="ECO:0000256" key="18">
    <source>
        <dbReference type="SAM" id="SignalP"/>
    </source>
</evidence>
<evidence type="ECO:0000259" key="21">
    <source>
        <dbReference type="PROSITE" id="PS50835"/>
    </source>
</evidence>
<gene>
    <name evidence="23" type="primary">Ptp69D</name>
    <name evidence="23" type="ORF">FJT64_016814</name>
</gene>
<dbReference type="SMART" id="SM00404">
    <property type="entry name" value="PTPc_motif"/>
    <property type="match status" value="1"/>
</dbReference>
<dbReference type="InterPro" id="IPR013783">
    <property type="entry name" value="Ig-like_fold"/>
</dbReference>
<evidence type="ECO:0000259" key="20">
    <source>
        <dbReference type="PROSITE" id="PS50056"/>
    </source>
</evidence>
<dbReference type="PROSITE" id="PS50835">
    <property type="entry name" value="IG_LIKE"/>
    <property type="match status" value="2"/>
</dbReference>
<dbReference type="InterPro" id="IPR029021">
    <property type="entry name" value="Prot-tyrosine_phosphatase-like"/>
</dbReference>
<dbReference type="SMART" id="SM00060">
    <property type="entry name" value="FN3"/>
    <property type="match status" value="2"/>
</dbReference>
<accession>A0A6A4WZL2</accession>
<dbReference type="PRINTS" id="PR00700">
    <property type="entry name" value="PRTYPHPHTASE"/>
</dbReference>
<evidence type="ECO:0000259" key="22">
    <source>
        <dbReference type="PROSITE" id="PS50853"/>
    </source>
</evidence>
<comment type="catalytic activity">
    <reaction evidence="15">
        <text>O-phospho-L-tyrosyl-[protein] + H2O = L-tyrosyl-[protein] + phosphate</text>
        <dbReference type="Rhea" id="RHEA:10684"/>
        <dbReference type="Rhea" id="RHEA-COMP:10136"/>
        <dbReference type="Rhea" id="RHEA-COMP:20101"/>
        <dbReference type="ChEBI" id="CHEBI:15377"/>
        <dbReference type="ChEBI" id="CHEBI:43474"/>
        <dbReference type="ChEBI" id="CHEBI:46858"/>
        <dbReference type="ChEBI" id="CHEBI:61978"/>
        <dbReference type="EC" id="3.1.3.48"/>
    </reaction>
</comment>
<dbReference type="PROSITE" id="PS50056">
    <property type="entry name" value="TYR_PHOSPHATASE_2"/>
    <property type="match status" value="1"/>
</dbReference>
<dbReference type="SMART" id="SM00194">
    <property type="entry name" value="PTPc"/>
    <property type="match status" value="2"/>
</dbReference>
<dbReference type="PROSITE" id="PS00383">
    <property type="entry name" value="TYR_PHOSPHATASE_1"/>
    <property type="match status" value="1"/>
</dbReference>
<keyword evidence="4 17" id="KW-0812">Transmembrane</keyword>
<feature type="domain" description="Fibronectin type-III" evidence="22">
    <location>
        <begin position="218"/>
        <end position="315"/>
    </location>
</feature>
<dbReference type="SUPFAM" id="SSF52799">
    <property type="entry name" value="(Phosphotyrosine protein) phosphatases II"/>
    <property type="match status" value="2"/>
</dbReference>
<evidence type="ECO:0000256" key="10">
    <source>
        <dbReference type="ARBA" id="ARBA00022989"/>
    </source>
</evidence>
<dbReference type="Pfam" id="PF13927">
    <property type="entry name" value="Ig_3"/>
    <property type="match status" value="1"/>
</dbReference>
<dbReference type="EMBL" id="VIIS01000171">
    <property type="protein sequence ID" value="KAF0312425.1"/>
    <property type="molecule type" value="Genomic_DNA"/>
</dbReference>
<evidence type="ECO:0000256" key="2">
    <source>
        <dbReference type="ARBA" id="ARBA00010504"/>
    </source>
</evidence>
<feature type="chain" id="PRO_5025606787" description="protein-tyrosine-phosphatase" evidence="18">
    <location>
        <begin position="27"/>
        <end position="1248"/>
    </location>
</feature>
<dbReference type="PANTHER" id="PTHR19134:SF495">
    <property type="entry name" value="TYROSINE-PROTEIN PHOSPHATASE 69D"/>
    <property type="match status" value="1"/>
</dbReference>
<keyword evidence="7" id="KW-0378">Hydrolase</keyword>
<feature type="transmembrane region" description="Helical" evidence="17">
    <location>
        <begin position="684"/>
        <end position="709"/>
    </location>
</feature>
<dbReference type="InterPro" id="IPR000242">
    <property type="entry name" value="PTP_cat"/>
</dbReference>
<dbReference type="Pfam" id="PF07679">
    <property type="entry name" value="I-set"/>
    <property type="match status" value="1"/>
</dbReference>
<feature type="region of interest" description="Disordered" evidence="16">
    <location>
        <begin position="598"/>
        <end position="641"/>
    </location>
</feature>
<dbReference type="PANTHER" id="PTHR19134">
    <property type="entry name" value="RECEPTOR-TYPE TYROSINE-PROTEIN PHOSPHATASE"/>
    <property type="match status" value="1"/>
</dbReference>
<dbReference type="CDD" id="cd00063">
    <property type="entry name" value="FN3"/>
    <property type="match status" value="2"/>
</dbReference>
<dbReference type="InterPro" id="IPR050348">
    <property type="entry name" value="Protein-Tyr_Phosphatase"/>
</dbReference>
<keyword evidence="11 17" id="KW-0472">Membrane</keyword>
<evidence type="ECO:0000256" key="3">
    <source>
        <dbReference type="ARBA" id="ARBA00013064"/>
    </source>
</evidence>
<organism evidence="23 24">
    <name type="scientific">Amphibalanus amphitrite</name>
    <name type="common">Striped barnacle</name>
    <name type="synonym">Balanus amphitrite</name>
    <dbReference type="NCBI Taxonomy" id="1232801"/>
    <lineage>
        <taxon>Eukaryota</taxon>
        <taxon>Metazoa</taxon>
        <taxon>Ecdysozoa</taxon>
        <taxon>Arthropoda</taxon>
        <taxon>Crustacea</taxon>
        <taxon>Multicrustacea</taxon>
        <taxon>Cirripedia</taxon>
        <taxon>Thoracica</taxon>
        <taxon>Thoracicalcarea</taxon>
        <taxon>Balanomorpha</taxon>
        <taxon>Balanoidea</taxon>
        <taxon>Balanidae</taxon>
        <taxon>Amphibalaninae</taxon>
        <taxon>Amphibalanus</taxon>
    </lineage>
</organism>
<feature type="domain" description="Tyrosine-protein phosphatase" evidence="19">
    <location>
        <begin position="763"/>
        <end position="1022"/>
    </location>
</feature>
<dbReference type="CDD" id="cd00096">
    <property type="entry name" value="Ig"/>
    <property type="match status" value="1"/>
</dbReference>
<dbReference type="SUPFAM" id="SSF48726">
    <property type="entry name" value="Immunoglobulin"/>
    <property type="match status" value="2"/>
</dbReference>
<comment type="subcellular location">
    <subcellularLocation>
        <location evidence="1">Membrane</location>
        <topology evidence="1">Single-pass membrane protein</topology>
    </subcellularLocation>
</comment>
<feature type="region of interest" description="Disordered" evidence="16">
    <location>
        <begin position="1166"/>
        <end position="1191"/>
    </location>
</feature>
<evidence type="ECO:0000256" key="4">
    <source>
        <dbReference type="ARBA" id="ARBA00022692"/>
    </source>
</evidence>
<evidence type="ECO:0000313" key="23">
    <source>
        <dbReference type="EMBL" id="KAF0312425.1"/>
    </source>
</evidence>
<keyword evidence="14" id="KW-0393">Immunoglobulin domain</keyword>
<evidence type="ECO:0000256" key="1">
    <source>
        <dbReference type="ARBA" id="ARBA00004167"/>
    </source>
</evidence>
<dbReference type="Proteomes" id="UP000440578">
    <property type="component" value="Unassembled WGS sequence"/>
</dbReference>
<dbReference type="GO" id="GO:0005001">
    <property type="term" value="F:transmembrane receptor protein tyrosine phosphatase activity"/>
    <property type="evidence" value="ECO:0007669"/>
    <property type="project" value="UniProtKB-ARBA"/>
</dbReference>
<dbReference type="InterPro" id="IPR000387">
    <property type="entry name" value="Tyr_Pase_dom"/>
</dbReference>
<reference evidence="23 24" key="1">
    <citation type="submission" date="2019-07" db="EMBL/GenBank/DDBJ databases">
        <title>Draft genome assembly of a fouling barnacle, Amphibalanus amphitrite (Darwin, 1854): The first reference genome for Thecostraca.</title>
        <authorList>
            <person name="Kim W."/>
        </authorList>
    </citation>
    <scope>NUCLEOTIDE SEQUENCE [LARGE SCALE GENOMIC DNA]</scope>
    <source>
        <strain evidence="23">SNU_AA5</strain>
        <tissue evidence="23">Soma without cirri and trophi</tissue>
    </source>
</reference>
<keyword evidence="24" id="KW-1185">Reference proteome</keyword>
<dbReference type="InterPro" id="IPR016130">
    <property type="entry name" value="Tyr_Pase_AS"/>
</dbReference>
<dbReference type="FunFam" id="3.90.190.10:FF:000092">
    <property type="entry name" value="Tyrosine-protein phosphatase 69D"/>
    <property type="match status" value="1"/>
</dbReference>
<keyword evidence="8" id="KW-0130">Cell adhesion</keyword>
<evidence type="ECO:0000259" key="19">
    <source>
        <dbReference type="PROSITE" id="PS50055"/>
    </source>
</evidence>
<dbReference type="SUPFAM" id="SSF49265">
    <property type="entry name" value="Fibronectin type III"/>
    <property type="match status" value="2"/>
</dbReference>
<feature type="domain" description="Tyrosine-protein phosphatase" evidence="19">
    <location>
        <begin position="1054"/>
        <end position="1248"/>
    </location>
</feature>